<dbReference type="InterPro" id="IPR011701">
    <property type="entry name" value="MFS"/>
</dbReference>
<keyword evidence="6 8" id="KW-1133">Transmembrane helix</keyword>
<reference evidence="10" key="1">
    <citation type="submission" date="2020-12" db="EMBL/GenBank/DDBJ databases">
        <title>Geomonas sp. Red875, isolated from river sediment.</title>
        <authorList>
            <person name="Xu Z."/>
            <person name="Zhang Z."/>
            <person name="Masuda Y."/>
            <person name="Itoh H."/>
            <person name="Senoo K."/>
        </authorList>
    </citation>
    <scope>NUCLEOTIDE SEQUENCE</scope>
    <source>
        <strain evidence="10">Red875</strain>
    </source>
</reference>
<dbReference type="Proteomes" id="UP000636888">
    <property type="component" value="Unassembled WGS sequence"/>
</dbReference>
<feature type="transmembrane region" description="Helical" evidence="8">
    <location>
        <begin position="367"/>
        <end position="385"/>
    </location>
</feature>
<evidence type="ECO:0000313" key="10">
    <source>
        <dbReference type="EMBL" id="MBJ6725036.1"/>
    </source>
</evidence>
<dbReference type="AlphaFoldDB" id="A0A8J7J7B9"/>
<evidence type="ECO:0000313" key="11">
    <source>
        <dbReference type="Proteomes" id="UP000636888"/>
    </source>
</evidence>
<dbReference type="PROSITE" id="PS50850">
    <property type="entry name" value="MFS"/>
    <property type="match status" value="1"/>
</dbReference>
<sequence>MGTIERGTKRYWQINWAFFTAGFVTFVTLYDVQPLLPVFAKEFQVPAALASLPLSVATAALAVTMLIAGTLSETLGRKRVMVAALVVTSLLALLTAFSSHLPTLLLLRLLQGAALAGLPAVAMAYLSEEIAPDSLASAMGLYISGNAIGGMTGRIGTAIITEYVSWQVALGSIGLLCLALSIYFAWALPPSAHFTRRPFAAKYLFTSLRQQLRDPGLVHLYGVAFLLMGSFVTLYNYITFRLLAPPFSLGHSQVSLVFLVYLAGSFTSSIAGSLARRFGRIPVLRANLAVMALGALITLSGWLPLIVVGIGLFTCGFFGTHTLASGWVGLRAKSAKAQAAALYLFFYYLGSSISGTVGGFFWTSMGWRGVTGMIVALVCGGYVLVERLAALPEPAAARVPEAAVREAV</sequence>
<evidence type="ECO:0000256" key="7">
    <source>
        <dbReference type="ARBA" id="ARBA00023136"/>
    </source>
</evidence>
<comment type="similarity">
    <text evidence="2">Belongs to the major facilitator superfamily.</text>
</comment>
<dbReference type="EMBL" id="JAEMHM010000007">
    <property type="protein sequence ID" value="MBJ6725036.1"/>
    <property type="molecule type" value="Genomic_DNA"/>
</dbReference>
<dbReference type="GO" id="GO:0005886">
    <property type="term" value="C:plasma membrane"/>
    <property type="evidence" value="ECO:0007669"/>
    <property type="project" value="UniProtKB-SubCell"/>
</dbReference>
<dbReference type="RefSeq" id="WP_199383926.1">
    <property type="nucleotide sequence ID" value="NZ_JAEMHM010000007.1"/>
</dbReference>
<evidence type="ECO:0000256" key="6">
    <source>
        <dbReference type="ARBA" id="ARBA00022989"/>
    </source>
</evidence>
<feature type="transmembrane region" description="Helical" evidence="8">
    <location>
        <begin position="282"/>
        <end position="299"/>
    </location>
</feature>
<keyword evidence="11" id="KW-1185">Reference proteome</keyword>
<dbReference type="GO" id="GO:0022857">
    <property type="term" value="F:transmembrane transporter activity"/>
    <property type="evidence" value="ECO:0007669"/>
    <property type="project" value="InterPro"/>
</dbReference>
<keyword evidence="4" id="KW-1003">Cell membrane</keyword>
<feature type="transmembrane region" description="Helical" evidence="8">
    <location>
        <begin position="105"/>
        <end position="126"/>
    </location>
</feature>
<keyword evidence="5 8" id="KW-0812">Transmembrane</keyword>
<evidence type="ECO:0000256" key="3">
    <source>
        <dbReference type="ARBA" id="ARBA00022448"/>
    </source>
</evidence>
<dbReference type="PANTHER" id="PTHR43271">
    <property type="entry name" value="BLL2771 PROTEIN"/>
    <property type="match status" value="1"/>
</dbReference>
<evidence type="ECO:0000259" key="9">
    <source>
        <dbReference type="PROSITE" id="PS50850"/>
    </source>
</evidence>
<feature type="transmembrane region" description="Helical" evidence="8">
    <location>
        <begin position="217"/>
        <end position="238"/>
    </location>
</feature>
<evidence type="ECO:0000256" key="1">
    <source>
        <dbReference type="ARBA" id="ARBA00004651"/>
    </source>
</evidence>
<evidence type="ECO:0000256" key="4">
    <source>
        <dbReference type="ARBA" id="ARBA00022475"/>
    </source>
</evidence>
<dbReference type="Gene3D" id="1.20.1250.20">
    <property type="entry name" value="MFS general substrate transporter like domains"/>
    <property type="match status" value="1"/>
</dbReference>
<evidence type="ECO:0000256" key="5">
    <source>
        <dbReference type="ARBA" id="ARBA00022692"/>
    </source>
</evidence>
<feature type="transmembrane region" description="Helical" evidence="8">
    <location>
        <begin position="138"/>
        <end position="160"/>
    </location>
</feature>
<keyword evidence="7 8" id="KW-0472">Membrane</keyword>
<feature type="transmembrane region" description="Helical" evidence="8">
    <location>
        <begin position="50"/>
        <end position="68"/>
    </location>
</feature>
<comment type="caution">
    <text evidence="10">The sequence shown here is derived from an EMBL/GenBank/DDBJ whole genome shotgun (WGS) entry which is preliminary data.</text>
</comment>
<comment type="subcellular location">
    <subcellularLocation>
        <location evidence="1">Cell membrane</location>
        <topology evidence="1">Multi-pass membrane protein</topology>
    </subcellularLocation>
</comment>
<gene>
    <name evidence="10" type="ORF">JFN93_09980</name>
</gene>
<organism evidence="10 11">
    <name type="scientific">Geomesophilobacter sediminis</name>
    <dbReference type="NCBI Taxonomy" id="2798584"/>
    <lineage>
        <taxon>Bacteria</taxon>
        <taxon>Pseudomonadati</taxon>
        <taxon>Thermodesulfobacteriota</taxon>
        <taxon>Desulfuromonadia</taxon>
        <taxon>Geobacterales</taxon>
        <taxon>Geobacteraceae</taxon>
        <taxon>Geomesophilobacter</taxon>
    </lineage>
</organism>
<feature type="transmembrane region" description="Helical" evidence="8">
    <location>
        <begin position="258"/>
        <end position="275"/>
    </location>
</feature>
<dbReference type="InterPro" id="IPR020846">
    <property type="entry name" value="MFS_dom"/>
</dbReference>
<proteinExistence type="inferred from homology"/>
<feature type="transmembrane region" description="Helical" evidence="8">
    <location>
        <begin position="80"/>
        <end position="99"/>
    </location>
</feature>
<dbReference type="InterPro" id="IPR036259">
    <property type="entry name" value="MFS_trans_sf"/>
</dbReference>
<accession>A0A8J7J7B9</accession>
<feature type="domain" description="Major facilitator superfamily (MFS) profile" evidence="9">
    <location>
        <begin position="14"/>
        <end position="398"/>
    </location>
</feature>
<evidence type="ECO:0000256" key="8">
    <source>
        <dbReference type="SAM" id="Phobius"/>
    </source>
</evidence>
<dbReference type="SUPFAM" id="SSF103473">
    <property type="entry name" value="MFS general substrate transporter"/>
    <property type="match status" value="1"/>
</dbReference>
<dbReference type="CDD" id="cd17324">
    <property type="entry name" value="MFS_NepI_like"/>
    <property type="match status" value="1"/>
</dbReference>
<dbReference type="PANTHER" id="PTHR43271:SF1">
    <property type="entry name" value="INNER MEMBRANE TRANSPORT PROTEIN YNFM"/>
    <property type="match status" value="1"/>
</dbReference>
<keyword evidence="3" id="KW-0813">Transport</keyword>
<feature type="transmembrane region" description="Helical" evidence="8">
    <location>
        <begin position="340"/>
        <end position="361"/>
    </location>
</feature>
<feature type="transmembrane region" description="Helical" evidence="8">
    <location>
        <begin position="166"/>
        <end position="188"/>
    </location>
</feature>
<feature type="transmembrane region" description="Helical" evidence="8">
    <location>
        <begin position="305"/>
        <end position="328"/>
    </location>
</feature>
<name>A0A8J7J7B9_9BACT</name>
<dbReference type="Pfam" id="PF07690">
    <property type="entry name" value="MFS_1"/>
    <property type="match status" value="1"/>
</dbReference>
<feature type="transmembrane region" description="Helical" evidence="8">
    <location>
        <begin position="12"/>
        <end position="30"/>
    </location>
</feature>
<evidence type="ECO:0000256" key="2">
    <source>
        <dbReference type="ARBA" id="ARBA00008335"/>
    </source>
</evidence>
<protein>
    <submittedName>
        <fullName evidence="10">MFS transporter</fullName>
    </submittedName>
</protein>